<proteinExistence type="predicted"/>
<accession>A0ABV8MTR9</accession>
<gene>
    <name evidence="1" type="ORF">ACFOW7_15625</name>
</gene>
<keyword evidence="2" id="KW-1185">Reference proteome</keyword>
<dbReference type="Pfam" id="PF09938">
    <property type="entry name" value="DUF2170"/>
    <property type="match status" value="1"/>
</dbReference>
<dbReference type="Proteomes" id="UP001595791">
    <property type="component" value="Unassembled WGS sequence"/>
</dbReference>
<name>A0ABV8MTR9_9NEIS</name>
<reference evidence="2" key="1">
    <citation type="journal article" date="2019" name="Int. J. Syst. Evol. Microbiol.">
        <title>The Global Catalogue of Microorganisms (GCM) 10K type strain sequencing project: providing services to taxonomists for standard genome sequencing and annotation.</title>
        <authorList>
            <consortium name="The Broad Institute Genomics Platform"/>
            <consortium name="The Broad Institute Genome Sequencing Center for Infectious Disease"/>
            <person name="Wu L."/>
            <person name="Ma J."/>
        </authorList>
    </citation>
    <scope>NUCLEOTIDE SEQUENCE [LARGE SCALE GENOMIC DNA]</scope>
    <source>
        <strain evidence="2">LMG 29894</strain>
    </source>
</reference>
<comment type="caution">
    <text evidence="1">The sequence shown here is derived from an EMBL/GenBank/DDBJ whole genome shotgun (WGS) entry which is preliminary data.</text>
</comment>
<protein>
    <submittedName>
        <fullName evidence="1">YjfI family protein</fullName>
    </submittedName>
</protein>
<evidence type="ECO:0000313" key="1">
    <source>
        <dbReference type="EMBL" id="MFC4160770.1"/>
    </source>
</evidence>
<sequence>MTEFQTQIQAATRIVQTVYGLSVEWQPIPGEVEVVQACIGGREELPIYLTQSGEQTLCICYLWHDDEIEPSRRTELLEAMLDLNIPMPLSAFARVEGYFVVFGALARQSRPEDLAQELAALSENALEALEAFADYLKQ</sequence>
<evidence type="ECO:0000313" key="2">
    <source>
        <dbReference type="Proteomes" id="UP001595791"/>
    </source>
</evidence>
<dbReference type="RefSeq" id="WP_378165961.1">
    <property type="nucleotide sequence ID" value="NZ_JBHSBU010000001.1"/>
</dbReference>
<dbReference type="EMBL" id="JBHSBU010000001">
    <property type="protein sequence ID" value="MFC4160770.1"/>
    <property type="molecule type" value="Genomic_DNA"/>
</dbReference>
<organism evidence="1 2">
    <name type="scientific">Chitinimonas lacunae</name>
    <dbReference type="NCBI Taxonomy" id="1963018"/>
    <lineage>
        <taxon>Bacteria</taxon>
        <taxon>Pseudomonadati</taxon>
        <taxon>Pseudomonadota</taxon>
        <taxon>Betaproteobacteria</taxon>
        <taxon>Neisseriales</taxon>
        <taxon>Chitinibacteraceae</taxon>
        <taxon>Chitinimonas</taxon>
    </lineage>
</organism>
<dbReference type="InterPro" id="IPR019231">
    <property type="entry name" value="DUF2170"/>
</dbReference>